<comment type="caution">
    <text evidence="5">The sequence shown here is derived from an EMBL/GenBank/DDBJ whole genome shotgun (WGS) entry which is preliminary data.</text>
</comment>
<dbReference type="InterPro" id="IPR011611">
    <property type="entry name" value="PfkB_dom"/>
</dbReference>
<evidence type="ECO:0000256" key="3">
    <source>
        <dbReference type="ARBA" id="ARBA00022777"/>
    </source>
</evidence>
<feature type="domain" description="Carbohydrate kinase PfkB" evidence="4">
    <location>
        <begin position="15"/>
        <end position="258"/>
    </location>
</feature>
<dbReference type="InterPro" id="IPR029056">
    <property type="entry name" value="Ribokinase-like"/>
</dbReference>
<evidence type="ECO:0000313" key="6">
    <source>
        <dbReference type="Proteomes" id="UP000286746"/>
    </source>
</evidence>
<dbReference type="AlphaFoldDB" id="A0A401WEQ7"/>
<reference evidence="5 6" key="1">
    <citation type="submission" date="2018-11" db="EMBL/GenBank/DDBJ databases">
        <title>Whole genome sequence of Streptomyces paromomycinus NBRC 15454(T).</title>
        <authorList>
            <person name="Komaki H."/>
            <person name="Tamura T."/>
        </authorList>
    </citation>
    <scope>NUCLEOTIDE SEQUENCE [LARGE SCALE GENOMIC DNA]</scope>
    <source>
        <strain evidence="5 6">NBRC 15454</strain>
    </source>
</reference>
<evidence type="ECO:0000256" key="1">
    <source>
        <dbReference type="ARBA" id="ARBA00010688"/>
    </source>
</evidence>
<dbReference type="SUPFAM" id="SSF53613">
    <property type="entry name" value="Ribokinase-like"/>
    <property type="match status" value="1"/>
</dbReference>
<gene>
    <name evidence="5" type="ORF">GKJPGBOP_07639</name>
</gene>
<keyword evidence="3 5" id="KW-0418">Kinase</keyword>
<comment type="similarity">
    <text evidence="1">Belongs to the carbohydrate kinase PfkB family.</text>
</comment>
<keyword evidence="6" id="KW-1185">Reference proteome</keyword>
<dbReference type="PANTHER" id="PTHR43085">
    <property type="entry name" value="HEXOKINASE FAMILY MEMBER"/>
    <property type="match status" value="1"/>
</dbReference>
<evidence type="ECO:0000259" key="4">
    <source>
        <dbReference type="Pfam" id="PF00294"/>
    </source>
</evidence>
<dbReference type="RefSeq" id="WP_125057871.1">
    <property type="nucleotide sequence ID" value="NZ_BHZD01000001.1"/>
</dbReference>
<dbReference type="Pfam" id="PF00294">
    <property type="entry name" value="PfkB"/>
    <property type="match status" value="1"/>
</dbReference>
<evidence type="ECO:0000313" key="5">
    <source>
        <dbReference type="EMBL" id="GCD47845.1"/>
    </source>
</evidence>
<dbReference type="Proteomes" id="UP000286746">
    <property type="component" value="Unassembled WGS sequence"/>
</dbReference>
<dbReference type="Gene3D" id="3.40.1190.20">
    <property type="match status" value="1"/>
</dbReference>
<dbReference type="PANTHER" id="PTHR43085:SF41">
    <property type="entry name" value="FRUCTOSELYSINE 6-KINASE"/>
    <property type="match status" value="1"/>
</dbReference>
<dbReference type="InterPro" id="IPR050306">
    <property type="entry name" value="PfkB_Carbo_kinase"/>
</dbReference>
<name>A0A401WEQ7_STREY</name>
<dbReference type="GO" id="GO:0016301">
    <property type="term" value="F:kinase activity"/>
    <property type="evidence" value="ECO:0007669"/>
    <property type="project" value="UniProtKB-KW"/>
</dbReference>
<sequence>MRICGLGDNVVDRYPRRGLMYPGGNALNVAVHAARCGAEAAYLGVTGSDAAGRHVRAALAAEGVSTERSRIADGPNAYATVHIDRHGNRTFGDCDETISLFTPDDADLRWLRGFDLVHTGDCSGMEEQLPRLAAACPVSFDFSDREWSYAEPLLPFVRGAVLSRPGADDAEAVGLLAAAHRLGAKLAVVTRGARGAYLSYEGTTHHQPVVPVRATDTLGAGDSFIAALHLALHRGRPLADAAGYAATYAAAVCTLPGAFGRPLALDGAHPRDPSRCP</sequence>
<evidence type="ECO:0000256" key="2">
    <source>
        <dbReference type="ARBA" id="ARBA00022679"/>
    </source>
</evidence>
<organism evidence="5 6">
    <name type="scientific">Streptomyces paromomycinus</name>
    <name type="common">Streptomyces rimosus subsp. paromomycinus</name>
    <dbReference type="NCBI Taxonomy" id="92743"/>
    <lineage>
        <taxon>Bacteria</taxon>
        <taxon>Bacillati</taxon>
        <taxon>Actinomycetota</taxon>
        <taxon>Actinomycetes</taxon>
        <taxon>Kitasatosporales</taxon>
        <taxon>Streptomycetaceae</taxon>
        <taxon>Streptomyces</taxon>
    </lineage>
</organism>
<accession>A0A401WEQ7</accession>
<protein>
    <submittedName>
        <fullName evidence="5">Carbohydrate kinase</fullName>
    </submittedName>
</protein>
<keyword evidence="2" id="KW-0808">Transferase</keyword>
<proteinExistence type="inferred from homology"/>
<dbReference type="EMBL" id="BHZD01000001">
    <property type="protein sequence ID" value="GCD47845.1"/>
    <property type="molecule type" value="Genomic_DNA"/>
</dbReference>